<dbReference type="InterPro" id="IPR002043">
    <property type="entry name" value="UDG_fam1"/>
</dbReference>
<dbReference type="Gene3D" id="3.40.470.10">
    <property type="entry name" value="Uracil-DNA glycosylase-like domain"/>
    <property type="match status" value="1"/>
</dbReference>
<keyword evidence="7 9" id="KW-0378">Hydrolase</keyword>
<dbReference type="InterPro" id="IPR005122">
    <property type="entry name" value="Uracil-DNA_glycosylase-like"/>
</dbReference>
<reference evidence="13 14" key="1">
    <citation type="submission" date="2017-08" db="EMBL/GenBank/DDBJ databases">
        <title>Infants hospitalized years apart are colonized by the same room-sourced microbial strains.</title>
        <authorList>
            <person name="Brooks B."/>
            <person name="Olm M.R."/>
            <person name="Firek B.A."/>
            <person name="Baker R."/>
            <person name="Thomas B.C."/>
            <person name="Morowitz M.J."/>
            <person name="Banfield J.F."/>
        </authorList>
    </citation>
    <scope>NUCLEOTIDE SEQUENCE [LARGE SCALE GENOMIC DNA]</scope>
    <source>
        <strain evidence="13">S2_018_000_R2_104</strain>
    </source>
</reference>
<evidence type="ECO:0000256" key="9">
    <source>
        <dbReference type="HAMAP-Rule" id="MF_00148"/>
    </source>
</evidence>
<proteinExistence type="inferred from homology"/>
<evidence type="ECO:0000256" key="7">
    <source>
        <dbReference type="ARBA" id="ARBA00022801"/>
    </source>
</evidence>
<dbReference type="EC" id="3.2.2.27" evidence="4 9"/>
<comment type="function">
    <text evidence="2 9 11">Excises uracil residues from the DNA which can arise as a result of misincorporation of dUMP residues by DNA polymerase or due to deamination of cytosine.</text>
</comment>
<evidence type="ECO:0000256" key="11">
    <source>
        <dbReference type="RuleBase" id="RU003780"/>
    </source>
</evidence>
<dbReference type="PANTHER" id="PTHR11264">
    <property type="entry name" value="URACIL-DNA GLYCOSYLASE"/>
    <property type="match status" value="1"/>
</dbReference>
<dbReference type="SMART" id="SM00986">
    <property type="entry name" value="UDG"/>
    <property type="match status" value="1"/>
</dbReference>
<dbReference type="NCBIfam" id="NF003591">
    <property type="entry name" value="PRK05254.1-4"/>
    <property type="match status" value="1"/>
</dbReference>
<dbReference type="FunFam" id="3.40.470.10:FF:000001">
    <property type="entry name" value="Uracil-DNA glycosylase"/>
    <property type="match status" value="1"/>
</dbReference>
<comment type="similarity">
    <text evidence="3 9 11">Belongs to the uracil-DNA glycosylase (UDG) superfamily. UNG family.</text>
</comment>
<evidence type="ECO:0000256" key="1">
    <source>
        <dbReference type="ARBA" id="ARBA00001400"/>
    </source>
</evidence>
<evidence type="ECO:0000256" key="3">
    <source>
        <dbReference type="ARBA" id="ARBA00008184"/>
    </source>
</evidence>
<evidence type="ECO:0000256" key="6">
    <source>
        <dbReference type="ARBA" id="ARBA00022763"/>
    </source>
</evidence>
<dbReference type="NCBIfam" id="NF003589">
    <property type="entry name" value="PRK05254.1-2"/>
    <property type="match status" value="1"/>
</dbReference>
<dbReference type="NCBIfam" id="NF003592">
    <property type="entry name" value="PRK05254.1-5"/>
    <property type="match status" value="1"/>
</dbReference>
<dbReference type="SMART" id="SM00987">
    <property type="entry name" value="UreE_C"/>
    <property type="match status" value="1"/>
</dbReference>
<dbReference type="GO" id="GO:0097510">
    <property type="term" value="P:base-excision repair, AP site formation via deaminated base removal"/>
    <property type="evidence" value="ECO:0007669"/>
    <property type="project" value="TreeGrafter"/>
</dbReference>
<comment type="caution">
    <text evidence="13">The sequence shown here is derived from an EMBL/GenBank/DDBJ whole genome shotgun (WGS) entry which is preliminary data.</text>
</comment>
<dbReference type="HAMAP" id="MF_00148">
    <property type="entry name" value="UDG"/>
    <property type="match status" value="1"/>
</dbReference>
<evidence type="ECO:0000256" key="5">
    <source>
        <dbReference type="ARBA" id="ARBA00018429"/>
    </source>
</evidence>
<accession>A0A2W5C0C9</accession>
<comment type="catalytic activity">
    <reaction evidence="1 9 11">
        <text>Hydrolyzes single-stranded DNA or mismatched double-stranded DNA and polynucleotides, releasing free uracil.</text>
        <dbReference type="EC" id="3.2.2.27"/>
    </reaction>
</comment>
<evidence type="ECO:0000313" key="13">
    <source>
        <dbReference type="EMBL" id="PZO88765.1"/>
    </source>
</evidence>
<evidence type="ECO:0000256" key="4">
    <source>
        <dbReference type="ARBA" id="ARBA00012030"/>
    </source>
</evidence>
<evidence type="ECO:0000256" key="8">
    <source>
        <dbReference type="ARBA" id="ARBA00023204"/>
    </source>
</evidence>
<dbReference type="GO" id="GO:0004844">
    <property type="term" value="F:uracil DNA N-glycosylase activity"/>
    <property type="evidence" value="ECO:0007669"/>
    <property type="project" value="UniProtKB-UniRule"/>
</dbReference>
<feature type="domain" description="Uracil-DNA glycosylase-like" evidence="12">
    <location>
        <begin position="53"/>
        <end position="213"/>
    </location>
</feature>
<sequence length="227" mass="25613">MERAVKLEQSWLDILEEEFGKPYMLRLKEFLNEEKKTGATVYPKGADIFRSMNETSFGNVRVVILGQDPYHGEGQANGLAFSVHRGVAIPPSLMNMYKELDASFEKKMPRHGDLSGWARQGVLLLNATLTVRHAAAGSHQKKGWEEFTDAIIRAVNDRHDHVVFMLWGSYAQKKGAFIDRSRHLVLTSPHPSPLSAHRGFLGNGHFIKANEYLKANGRETVDWQAID</sequence>
<dbReference type="EMBL" id="QFNK01000008">
    <property type="protein sequence ID" value="PZO88765.1"/>
    <property type="molecule type" value="Genomic_DNA"/>
</dbReference>
<comment type="subcellular location">
    <subcellularLocation>
        <location evidence="9">Cytoplasm</location>
    </subcellularLocation>
</comment>
<dbReference type="AlphaFoldDB" id="A0A2W5C0C9"/>
<evidence type="ECO:0000256" key="10">
    <source>
        <dbReference type="PROSITE-ProRule" id="PRU10072"/>
    </source>
</evidence>
<organism evidence="13 14">
    <name type="scientific">Micavibrio aeruginosavorus</name>
    <dbReference type="NCBI Taxonomy" id="349221"/>
    <lineage>
        <taxon>Bacteria</taxon>
        <taxon>Pseudomonadati</taxon>
        <taxon>Bdellovibrionota</taxon>
        <taxon>Bdellovibrionia</taxon>
        <taxon>Bdellovibrionales</taxon>
        <taxon>Pseudobdellovibrionaceae</taxon>
        <taxon>Micavibrio</taxon>
    </lineage>
</organism>
<name>A0A2W5C0C9_9BACT</name>
<evidence type="ECO:0000259" key="12">
    <source>
        <dbReference type="SMART" id="SM00986"/>
    </source>
</evidence>
<keyword evidence="8 9" id="KW-0234">DNA repair</keyword>
<evidence type="ECO:0000256" key="2">
    <source>
        <dbReference type="ARBA" id="ARBA00002631"/>
    </source>
</evidence>
<gene>
    <name evidence="9" type="primary">ung</name>
    <name evidence="13" type="ORF">DI626_00965</name>
</gene>
<keyword evidence="9" id="KW-0963">Cytoplasm</keyword>
<dbReference type="PANTHER" id="PTHR11264:SF0">
    <property type="entry name" value="URACIL-DNA GLYCOSYLASE"/>
    <property type="match status" value="1"/>
</dbReference>
<dbReference type="SUPFAM" id="SSF52141">
    <property type="entry name" value="Uracil-DNA glycosylase-like"/>
    <property type="match status" value="1"/>
</dbReference>
<keyword evidence="6 9" id="KW-0227">DNA damage</keyword>
<dbReference type="Proteomes" id="UP000249557">
    <property type="component" value="Unassembled WGS sequence"/>
</dbReference>
<dbReference type="CDD" id="cd10027">
    <property type="entry name" value="UDG-F1-like"/>
    <property type="match status" value="1"/>
</dbReference>
<dbReference type="NCBIfam" id="NF003588">
    <property type="entry name" value="PRK05254.1-1"/>
    <property type="match status" value="1"/>
</dbReference>
<feature type="active site" description="Proton acceptor" evidence="9 10">
    <location>
        <position position="68"/>
    </location>
</feature>
<dbReference type="InterPro" id="IPR018085">
    <property type="entry name" value="Ura-DNA_Glyclase_AS"/>
</dbReference>
<dbReference type="PROSITE" id="PS00130">
    <property type="entry name" value="U_DNA_GLYCOSYLASE"/>
    <property type="match status" value="1"/>
</dbReference>
<dbReference type="NCBIfam" id="TIGR00628">
    <property type="entry name" value="ung"/>
    <property type="match status" value="1"/>
</dbReference>
<dbReference type="GO" id="GO:0005737">
    <property type="term" value="C:cytoplasm"/>
    <property type="evidence" value="ECO:0007669"/>
    <property type="project" value="UniProtKB-SubCell"/>
</dbReference>
<protein>
    <recommendedName>
        <fullName evidence="5 9">Uracil-DNA glycosylase</fullName>
        <shortName evidence="9">UDG</shortName>
        <ecNumber evidence="4 9">3.2.2.27</ecNumber>
    </recommendedName>
</protein>
<dbReference type="InterPro" id="IPR036895">
    <property type="entry name" value="Uracil-DNA_glycosylase-like_sf"/>
</dbReference>
<evidence type="ECO:0000313" key="14">
    <source>
        <dbReference type="Proteomes" id="UP000249557"/>
    </source>
</evidence>
<dbReference type="Pfam" id="PF03167">
    <property type="entry name" value="UDG"/>
    <property type="match status" value="1"/>
</dbReference>